<comment type="caution">
    <text evidence="1">The sequence shown here is derived from an EMBL/GenBank/DDBJ whole genome shotgun (WGS) entry which is preliminary data.</text>
</comment>
<dbReference type="Proteomes" id="UP000675940">
    <property type="component" value="Unassembled WGS sequence"/>
</dbReference>
<name>A0A940MGD9_9RHOB</name>
<dbReference type="EMBL" id="JAGISH010000001">
    <property type="protein sequence ID" value="MBP0481210.1"/>
    <property type="molecule type" value="Genomic_DNA"/>
</dbReference>
<dbReference type="AlphaFoldDB" id="A0A940MGD9"/>
<evidence type="ECO:0000313" key="2">
    <source>
        <dbReference type="Proteomes" id="UP000675940"/>
    </source>
</evidence>
<protein>
    <submittedName>
        <fullName evidence="1">Acyl-CoA thioesterase</fullName>
    </submittedName>
</protein>
<accession>A0A940MGD9</accession>
<evidence type="ECO:0000313" key="1">
    <source>
        <dbReference type="EMBL" id="MBP0481210.1"/>
    </source>
</evidence>
<proteinExistence type="predicted"/>
<dbReference type="InterPro" id="IPR029069">
    <property type="entry name" value="HotDog_dom_sf"/>
</dbReference>
<dbReference type="Gene3D" id="3.10.129.10">
    <property type="entry name" value="Hotdog Thioesterase"/>
    <property type="match status" value="1"/>
</dbReference>
<dbReference type="CDD" id="cd00586">
    <property type="entry name" value="4HBT"/>
    <property type="match status" value="1"/>
</dbReference>
<dbReference type="Pfam" id="PF13279">
    <property type="entry name" value="4HBT_2"/>
    <property type="match status" value="1"/>
</dbReference>
<sequence>MTLFTHDQWISFGDCDPAGIVYYPNYFRWMDRTFHAFLEGHGGHRALCARLGSRGFGLVETNVAFRSPGQEGQRIRYHLDRIDWAGRTFEVHFRVTEDERLLLEGFERRGVFVDRDGRIRAGDVAPLRAALGLEA</sequence>
<dbReference type="SUPFAM" id="SSF54637">
    <property type="entry name" value="Thioesterase/thiol ester dehydrase-isomerase"/>
    <property type="match status" value="1"/>
</dbReference>
<keyword evidence="2" id="KW-1185">Reference proteome</keyword>
<dbReference type="RefSeq" id="WP_209358708.1">
    <property type="nucleotide sequence ID" value="NZ_JAGISH010000001.1"/>
</dbReference>
<organism evidence="1 2">
    <name type="scientific">Sagittula salina</name>
    <dbReference type="NCBI Taxonomy" id="2820268"/>
    <lineage>
        <taxon>Bacteria</taxon>
        <taxon>Pseudomonadati</taxon>
        <taxon>Pseudomonadota</taxon>
        <taxon>Alphaproteobacteria</taxon>
        <taxon>Rhodobacterales</taxon>
        <taxon>Roseobacteraceae</taxon>
        <taxon>Sagittula</taxon>
    </lineage>
</organism>
<reference evidence="1" key="1">
    <citation type="submission" date="2021-03" db="EMBL/GenBank/DDBJ databases">
        <title>Sagittula salina sp. nov. strain M10.9X isolated from the marine waste.</title>
        <authorList>
            <person name="Satari L."/>
            <person name="Molina-Menor E."/>
            <person name="Vidal-Verdu A."/>
            <person name="Pascual J."/>
            <person name="Pereto J."/>
            <person name="Porcar M."/>
        </authorList>
    </citation>
    <scope>NUCLEOTIDE SEQUENCE</scope>
    <source>
        <strain evidence="1">M10.9X</strain>
    </source>
</reference>
<gene>
    <name evidence="1" type="ORF">J5474_01715</name>
</gene>